<dbReference type="GO" id="GO:0004930">
    <property type="term" value="F:G protein-coupled receptor activity"/>
    <property type="evidence" value="ECO:0007669"/>
    <property type="project" value="UniProtKB-KW"/>
</dbReference>
<dbReference type="CDD" id="cd00637">
    <property type="entry name" value="7tm_classA_rhodopsin-like"/>
    <property type="match status" value="1"/>
</dbReference>
<keyword evidence="5 9" id="KW-0297">G-protein coupled receptor</keyword>
<name>A0AAD9J5W3_9ANNE</name>
<dbReference type="EMBL" id="JAODUP010000586">
    <property type="protein sequence ID" value="KAK2146728.1"/>
    <property type="molecule type" value="Genomic_DNA"/>
</dbReference>
<dbReference type="Pfam" id="PF00001">
    <property type="entry name" value="7tm_1"/>
    <property type="match status" value="1"/>
</dbReference>
<evidence type="ECO:0000256" key="1">
    <source>
        <dbReference type="ARBA" id="ARBA00004651"/>
    </source>
</evidence>
<keyword evidence="7 9" id="KW-0675">Receptor</keyword>
<feature type="transmembrane region" description="Helical" evidence="10">
    <location>
        <begin position="65"/>
        <end position="84"/>
    </location>
</feature>
<dbReference type="FunFam" id="1.20.1070.10:FF:000345">
    <property type="entry name" value="40S ribosomal protein S27"/>
    <property type="match status" value="1"/>
</dbReference>
<comment type="caution">
    <text evidence="12">The sequence shown here is derived from an EMBL/GenBank/DDBJ whole genome shotgun (WGS) entry which is preliminary data.</text>
</comment>
<dbReference type="PANTHER" id="PTHR24228">
    <property type="entry name" value="B2 BRADYKININ RECEPTOR/ANGIOTENSIN II RECEPTOR"/>
    <property type="match status" value="1"/>
</dbReference>
<evidence type="ECO:0000256" key="5">
    <source>
        <dbReference type="ARBA" id="ARBA00023040"/>
    </source>
</evidence>
<keyword evidence="2" id="KW-1003">Cell membrane</keyword>
<feature type="transmembrane region" description="Helical" evidence="10">
    <location>
        <begin position="243"/>
        <end position="266"/>
    </location>
</feature>
<reference evidence="12" key="1">
    <citation type="journal article" date="2023" name="Mol. Biol. Evol.">
        <title>Third-Generation Sequencing Reveals the Adaptive Role of the Epigenome in Three Deep-Sea Polychaetes.</title>
        <authorList>
            <person name="Perez M."/>
            <person name="Aroh O."/>
            <person name="Sun Y."/>
            <person name="Lan Y."/>
            <person name="Juniper S.K."/>
            <person name="Young C.R."/>
            <person name="Angers B."/>
            <person name="Qian P.Y."/>
        </authorList>
    </citation>
    <scope>NUCLEOTIDE SEQUENCE</scope>
    <source>
        <strain evidence="12">P08H-3</strain>
    </source>
</reference>
<keyword evidence="8 9" id="KW-0807">Transducer</keyword>
<comment type="subcellular location">
    <subcellularLocation>
        <location evidence="1">Cell membrane</location>
        <topology evidence="1">Multi-pass membrane protein</topology>
    </subcellularLocation>
</comment>
<keyword evidence="3 9" id="KW-0812">Transmembrane</keyword>
<evidence type="ECO:0000256" key="8">
    <source>
        <dbReference type="ARBA" id="ARBA00023224"/>
    </source>
</evidence>
<accession>A0AAD9J5W3</accession>
<dbReference type="PROSITE" id="PS00237">
    <property type="entry name" value="G_PROTEIN_RECEP_F1_1"/>
    <property type="match status" value="1"/>
</dbReference>
<evidence type="ECO:0000259" key="11">
    <source>
        <dbReference type="PROSITE" id="PS50262"/>
    </source>
</evidence>
<organism evidence="12 13">
    <name type="scientific">Paralvinella palmiformis</name>
    <dbReference type="NCBI Taxonomy" id="53620"/>
    <lineage>
        <taxon>Eukaryota</taxon>
        <taxon>Metazoa</taxon>
        <taxon>Spiralia</taxon>
        <taxon>Lophotrochozoa</taxon>
        <taxon>Annelida</taxon>
        <taxon>Polychaeta</taxon>
        <taxon>Sedentaria</taxon>
        <taxon>Canalipalpata</taxon>
        <taxon>Terebellida</taxon>
        <taxon>Terebelliformia</taxon>
        <taxon>Alvinellidae</taxon>
        <taxon>Paralvinella</taxon>
    </lineage>
</organism>
<comment type="similarity">
    <text evidence="9">Belongs to the G-protein coupled receptor 1 family.</text>
</comment>
<dbReference type="Gene3D" id="1.20.1070.10">
    <property type="entry name" value="Rhodopsin 7-helix transmembrane proteins"/>
    <property type="match status" value="1"/>
</dbReference>
<gene>
    <name evidence="12" type="ORF">LSH36_587g01004</name>
</gene>
<feature type="transmembrane region" description="Helical" evidence="10">
    <location>
        <begin position="34"/>
        <end position="53"/>
    </location>
</feature>
<protein>
    <recommendedName>
        <fullName evidence="11">G-protein coupled receptors family 1 profile domain-containing protein</fullName>
    </recommendedName>
</protein>
<dbReference type="PROSITE" id="PS50262">
    <property type="entry name" value="G_PROTEIN_RECEP_F1_2"/>
    <property type="match status" value="1"/>
</dbReference>
<feature type="transmembrane region" description="Helical" evidence="10">
    <location>
        <begin position="146"/>
        <end position="168"/>
    </location>
</feature>
<dbReference type="InterPro" id="IPR000276">
    <property type="entry name" value="GPCR_Rhodpsn"/>
</dbReference>
<evidence type="ECO:0000313" key="13">
    <source>
        <dbReference type="Proteomes" id="UP001208570"/>
    </source>
</evidence>
<evidence type="ECO:0000256" key="10">
    <source>
        <dbReference type="SAM" id="Phobius"/>
    </source>
</evidence>
<keyword evidence="6 10" id="KW-0472">Membrane</keyword>
<feature type="transmembrane region" description="Helical" evidence="10">
    <location>
        <begin position="188"/>
        <end position="213"/>
    </location>
</feature>
<evidence type="ECO:0000256" key="4">
    <source>
        <dbReference type="ARBA" id="ARBA00022989"/>
    </source>
</evidence>
<evidence type="ECO:0000256" key="3">
    <source>
        <dbReference type="ARBA" id="ARBA00022692"/>
    </source>
</evidence>
<sequence>MAYDGAVVLSRRLIEESFSLSLVGNACSVIKMDAGAAALLGTVGNLLIIGTLVTDQRSRNVGNLFIINLAASDMIVTALINPFALLGVIRGKDFYADKPWLCEALANLCISSCVCSLFSIGCISVNRYIYVCHNAAYRSAFTRRRCALICFGTWLAGILFDLPSHVGWSRHGFDRKTHKCLWDRTFAYSYTVFFVACGILVPLLIITAFYLKIFIYIGAAKKRLDLYSGDPLRRTLSSTLSKARMMFVIFLSFACCWTPYSFVLLFDRHDTYRLEVHLYASLAAHLHASLNFVIYGVTNARIRKGYGSFVRERLLCRSRAAGEPAFCSDPAHDQLRLAGPKRYYPSAARRRNKPNRRRRRSRTPAKTLALTSDDVGLASYSNELQCYHSISGAGLAFHGFPLHQKDDTVVRIIESEI</sequence>
<evidence type="ECO:0000256" key="9">
    <source>
        <dbReference type="RuleBase" id="RU000688"/>
    </source>
</evidence>
<dbReference type="Proteomes" id="UP001208570">
    <property type="component" value="Unassembled WGS sequence"/>
</dbReference>
<keyword evidence="13" id="KW-1185">Reference proteome</keyword>
<feature type="transmembrane region" description="Helical" evidence="10">
    <location>
        <begin position="104"/>
        <end position="125"/>
    </location>
</feature>
<evidence type="ECO:0000256" key="2">
    <source>
        <dbReference type="ARBA" id="ARBA00022475"/>
    </source>
</evidence>
<dbReference type="GO" id="GO:0005886">
    <property type="term" value="C:plasma membrane"/>
    <property type="evidence" value="ECO:0007669"/>
    <property type="project" value="UniProtKB-SubCell"/>
</dbReference>
<evidence type="ECO:0000256" key="6">
    <source>
        <dbReference type="ARBA" id="ARBA00023136"/>
    </source>
</evidence>
<dbReference type="AlphaFoldDB" id="A0AAD9J5W3"/>
<evidence type="ECO:0000313" key="12">
    <source>
        <dbReference type="EMBL" id="KAK2146728.1"/>
    </source>
</evidence>
<dbReference type="PANTHER" id="PTHR24228:SF75">
    <property type="entry name" value="G-PROTEIN COUPLED RECEPTORS FAMILY 1 PROFILE DOMAIN-CONTAINING PROTEIN"/>
    <property type="match status" value="1"/>
</dbReference>
<evidence type="ECO:0000256" key="7">
    <source>
        <dbReference type="ARBA" id="ARBA00023170"/>
    </source>
</evidence>
<dbReference type="PRINTS" id="PR00237">
    <property type="entry name" value="GPCRRHODOPSN"/>
</dbReference>
<dbReference type="SUPFAM" id="SSF81321">
    <property type="entry name" value="Family A G protein-coupled receptor-like"/>
    <property type="match status" value="1"/>
</dbReference>
<keyword evidence="4 10" id="KW-1133">Transmembrane helix</keyword>
<feature type="domain" description="G-protein coupled receptors family 1 profile" evidence="11">
    <location>
        <begin position="44"/>
        <end position="295"/>
    </location>
</feature>
<dbReference type="InterPro" id="IPR017452">
    <property type="entry name" value="GPCR_Rhodpsn_7TM"/>
</dbReference>
<proteinExistence type="inferred from homology"/>
<feature type="transmembrane region" description="Helical" evidence="10">
    <location>
        <begin position="278"/>
        <end position="297"/>
    </location>
</feature>